<organism evidence="9">
    <name type="scientific">bioreactor metagenome</name>
    <dbReference type="NCBI Taxonomy" id="1076179"/>
    <lineage>
        <taxon>unclassified sequences</taxon>
        <taxon>metagenomes</taxon>
        <taxon>ecological metagenomes</taxon>
    </lineage>
</organism>
<dbReference type="SUPFAM" id="SSF89550">
    <property type="entry name" value="PHP domain-like"/>
    <property type="match status" value="1"/>
</dbReference>
<keyword evidence="4" id="KW-0028">Amino-acid biosynthesis</keyword>
<evidence type="ECO:0000256" key="2">
    <source>
        <dbReference type="ARBA" id="ARBA00009152"/>
    </source>
</evidence>
<comment type="catalytic activity">
    <reaction evidence="7">
        <text>L-histidinol phosphate + H2O = L-histidinol + phosphate</text>
        <dbReference type="Rhea" id="RHEA:14465"/>
        <dbReference type="ChEBI" id="CHEBI:15377"/>
        <dbReference type="ChEBI" id="CHEBI:43474"/>
        <dbReference type="ChEBI" id="CHEBI:57699"/>
        <dbReference type="ChEBI" id="CHEBI:57980"/>
        <dbReference type="EC" id="3.1.3.15"/>
    </reaction>
</comment>
<evidence type="ECO:0000256" key="7">
    <source>
        <dbReference type="ARBA" id="ARBA00049158"/>
    </source>
</evidence>
<dbReference type="InterPro" id="IPR016195">
    <property type="entry name" value="Pol/histidinol_Pase-like"/>
</dbReference>
<dbReference type="GO" id="GO:0005737">
    <property type="term" value="C:cytoplasm"/>
    <property type="evidence" value="ECO:0007669"/>
    <property type="project" value="TreeGrafter"/>
</dbReference>
<reference evidence="9" key="1">
    <citation type="submission" date="2019-08" db="EMBL/GenBank/DDBJ databases">
        <authorList>
            <person name="Kucharzyk K."/>
            <person name="Murdoch R.W."/>
            <person name="Higgins S."/>
            <person name="Loffler F."/>
        </authorList>
    </citation>
    <scope>NUCLEOTIDE SEQUENCE</scope>
</reference>
<accession>A0A644XL69</accession>
<evidence type="ECO:0000256" key="4">
    <source>
        <dbReference type="ARBA" id="ARBA00022605"/>
    </source>
</evidence>
<protein>
    <recommendedName>
        <fullName evidence="3">histidinol-phosphatase</fullName>
        <ecNumber evidence="3">3.1.3.15</ecNumber>
    </recommendedName>
</protein>
<dbReference type="Pfam" id="PF02811">
    <property type="entry name" value="PHP"/>
    <property type="match status" value="1"/>
</dbReference>
<proteinExistence type="inferred from homology"/>
<dbReference type="EMBL" id="VSSQ01002367">
    <property type="protein sequence ID" value="MPM14983.1"/>
    <property type="molecule type" value="Genomic_DNA"/>
</dbReference>
<comment type="pathway">
    <text evidence="1">Amino-acid biosynthesis; L-histidine biosynthesis; L-histidine from 5-phospho-alpha-D-ribose 1-diphosphate: step 8/9.</text>
</comment>
<evidence type="ECO:0000256" key="1">
    <source>
        <dbReference type="ARBA" id="ARBA00004970"/>
    </source>
</evidence>
<evidence type="ECO:0000313" key="9">
    <source>
        <dbReference type="EMBL" id="MPM14983.1"/>
    </source>
</evidence>
<dbReference type="Gene3D" id="3.20.20.140">
    <property type="entry name" value="Metal-dependent hydrolases"/>
    <property type="match status" value="1"/>
</dbReference>
<keyword evidence="6" id="KW-0368">Histidine biosynthesis</keyword>
<dbReference type="PANTHER" id="PTHR21039:SF0">
    <property type="entry name" value="HISTIDINOL-PHOSPHATASE"/>
    <property type="match status" value="1"/>
</dbReference>
<evidence type="ECO:0000259" key="8">
    <source>
        <dbReference type="Pfam" id="PF02811"/>
    </source>
</evidence>
<dbReference type="AlphaFoldDB" id="A0A644XL69"/>
<evidence type="ECO:0000256" key="3">
    <source>
        <dbReference type="ARBA" id="ARBA00013085"/>
    </source>
</evidence>
<dbReference type="EC" id="3.1.3.15" evidence="3"/>
<comment type="similarity">
    <text evidence="2">Belongs to the PHP hydrolase family. HisK subfamily.</text>
</comment>
<sequence>MYLADSHTHSRCSPDGFVPMPEMAAAAEKAGLSCLTITDHCDLLALDGSHRILSYDWSPVLLERKALLDQFGDKLSLPFGLEFGMGHLDPEAAHRVLSQPGIDFVIGSIHNHQEKNGGTDFFYGTYTSEAYCHETLDDYFGSMEALAPTDVYDVLGHVIYPLRYMERDGLHISLNAHLPRIRSILRTAVEHGHGMEVNTFLGRTLAPWREILALYKEAGGEIITVGSDAHRPEGVGGGIPEAYDLLRDMGFRYIATYEARVPQFHKL</sequence>
<dbReference type="UniPathway" id="UPA00031">
    <property type="reaction ID" value="UER00013"/>
</dbReference>
<feature type="domain" description="PHP" evidence="8">
    <location>
        <begin position="5"/>
        <end position="199"/>
    </location>
</feature>
<dbReference type="GO" id="GO:0000105">
    <property type="term" value="P:L-histidine biosynthetic process"/>
    <property type="evidence" value="ECO:0007669"/>
    <property type="project" value="UniProtKB-UniPathway"/>
</dbReference>
<keyword evidence="5 9" id="KW-0378">Hydrolase</keyword>
<evidence type="ECO:0000256" key="6">
    <source>
        <dbReference type="ARBA" id="ARBA00023102"/>
    </source>
</evidence>
<dbReference type="PANTHER" id="PTHR21039">
    <property type="entry name" value="HISTIDINOL PHOSPHATASE-RELATED"/>
    <property type="match status" value="1"/>
</dbReference>
<gene>
    <name evidence="9" type="primary">hisK_10</name>
    <name evidence="9" type="ORF">SDC9_61347</name>
</gene>
<evidence type="ECO:0000256" key="5">
    <source>
        <dbReference type="ARBA" id="ARBA00022801"/>
    </source>
</evidence>
<dbReference type="InterPro" id="IPR004013">
    <property type="entry name" value="PHP_dom"/>
</dbReference>
<dbReference type="InterPro" id="IPR010140">
    <property type="entry name" value="Histidinol_P_phosphatase_HisJ"/>
</dbReference>
<comment type="caution">
    <text evidence="9">The sequence shown here is derived from an EMBL/GenBank/DDBJ whole genome shotgun (WGS) entry which is preliminary data.</text>
</comment>
<dbReference type="GO" id="GO:0004401">
    <property type="term" value="F:histidinol-phosphatase activity"/>
    <property type="evidence" value="ECO:0007669"/>
    <property type="project" value="UniProtKB-EC"/>
</dbReference>
<name>A0A644XL69_9ZZZZ</name>